<evidence type="ECO:0000313" key="2">
    <source>
        <dbReference type="EMBL" id="EPY32870.1"/>
    </source>
</evidence>
<protein>
    <recommendedName>
        <fullName evidence="4">Macro domain-containing protein</fullName>
    </recommendedName>
</protein>
<evidence type="ECO:0000313" key="3">
    <source>
        <dbReference type="Proteomes" id="UP000015354"/>
    </source>
</evidence>
<dbReference type="Gene3D" id="3.40.220.10">
    <property type="entry name" value="Leucine Aminopeptidase, subunit E, domain 1"/>
    <property type="match status" value="1"/>
</dbReference>
<dbReference type="SUPFAM" id="SSF52949">
    <property type="entry name" value="Macro domain-like"/>
    <property type="match status" value="1"/>
</dbReference>
<dbReference type="EMBL" id="ATMH01002601">
    <property type="protein sequence ID" value="EPY32870.1"/>
    <property type="molecule type" value="Genomic_DNA"/>
</dbReference>
<feature type="transmembrane region" description="Helical" evidence="1">
    <location>
        <begin position="31"/>
        <end position="49"/>
    </location>
</feature>
<keyword evidence="3" id="KW-1185">Reference proteome</keyword>
<dbReference type="InterPro" id="IPR043472">
    <property type="entry name" value="Macro_dom-like"/>
</dbReference>
<dbReference type="OrthoDB" id="239853at2759"/>
<comment type="caution">
    <text evidence="2">The sequence shown here is derived from an EMBL/GenBank/DDBJ whole genome shotgun (WGS) entry which is preliminary data.</text>
</comment>
<accession>S9WA79</accession>
<evidence type="ECO:0000256" key="1">
    <source>
        <dbReference type="SAM" id="Phobius"/>
    </source>
</evidence>
<proteinExistence type="predicted"/>
<dbReference type="Proteomes" id="UP000015354">
    <property type="component" value="Unassembled WGS sequence"/>
</dbReference>
<name>S9WA79_9TRYP</name>
<keyword evidence="1" id="KW-0812">Transmembrane</keyword>
<keyword evidence="1" id="KW-0472">Membrane</keyword>
<sequence>MSAIVERRTRDGRKRAPEHLLGANFRRPFPFIRVALGLGVLGAAVYSAYRRHSYVPPQEQFLQKIYVAPYGVMGTTMTLQGGLKRESGEPDELTAVTDPADLSVLLSSASKGSATSGAIYKWLGLHARFPSDVVLAISKYCDAKHHEYPGEKHVIHVVSPDFREGIWTEREAAIELSRAYRNALHEFVVSECDNLRLVPLSDGNQSGPLYNQMAPITHEALKMAFEQLHVFDKEYVLRDKKKIELCVFVNRDWDKYSNAFKNL</sequence>
<evidence type="ECO:0008006" key="4">
    <source>
        <dbReference type="Google" id="ProtNLM"/>
    </source>
</evidence>
<reference evidence="2 3" key="1">
    <citation type="journal article" date="2013" name="PLoS ONE">
        <title>Predicting the Proteins of Angomonas deanei, Strigomonas culicis and Their Respective Endosymbionts Reveals New Aspects of the Trypanosomatidae Family.</title>
        <authorList>
            <person name="Motta M.C."/>
            <person name="Martins A.C."/>
            <person name="de Souza S.S."/>
            <person name="Catta-Preta C.M."/>
            <person name="Silva R."/>
            <person name="Klein C.C."/>
            <person name="de Almeida L.G."/>
            <person name="de Lima Cunha O."/>
            <person name="Ciapina L.P."/>
            <person name="Brocchi M."/>
            <person name="Colabardini A.C."/>
            <person name="de Araujo Lima B."/>
            <person name="Machado C.R."/>
            <person name="de Almeida Soares C.M."/>
            <person name="Probst C.M."/>
            <person name="de Menezes C.B."/>
            <person name="Thompson C.E."/>
            <person name="Bartholomeu D.C."/>
            <person name="Gradia D.F."/>
            <person name="Pavoni D.P."/>
            <person name="Grisard E.C."/>
            <person name="Fantinatti-Garboggini F."/>
            <person name="Marchini F.K."/>
            <person name="Rodrigues-Luiz G.F."/>
            <person name="Wagner G."/>
            <person name="Goldman G.H."/>
            <person name="Fietto J.L."/>
            <person name="Elias M.C."/>
            <person name="Goldman M.H."/>
            <person name="Sagot M.F."/>
            <person name="Pereira M."/>
            <person name="Stoco P.H."/>
            <person name="de Mendonca-Neto R.P."/>
            <person name="Teixeira S.M."/>
            <person name="Maciel T.E."/>
            <person name="de Oliveira Mendes T.A."/>
            <person name="Urmenyi T.P."/>
            <person name="de Souza W."/>
            <person name="Schenkman S."/>
            <person name="de Vasconcelos A.T."/>
        </authorList>
    </citation>
    <scope>NUCLEOTIDE SEQUENCE [LARGE SCALE GENOMIC DNA]</scope>
</reference>
<organism evidence="2 3">
    <name type="scientific">Strigomonas culicis</name>
    <dbReference type="NCBI Taxonomy" id="28005"/>
    <lineage>
        <taxon>Eukaryota</taxon>
        <taxon>Discoba</taxon>
        <taxon>Euglenozoa</taxon>
        <taxon>Kinetoplastea</taxon>
        <taxon>Metakinetoplastina</taxon>
        <taxon>Trypanosomatida</taxon>
        <taxon>Trypanosomatidae</taxon>
        <taxon>Strigomonadinae</taxon>
        <taxon>Strigomonas</taxon>
    </lineage>
</organism>
<dbReference type="AlphaFoldDB" id="S9WA79"/>
<gene>
    <name evidence="2" type="ORF">STCU_02601</name>
</gene>
<keyword evidence="1" id="KW-1133">Transmembrane helix</keyword>